<proteinExistence type="predicted"/>
<sequence length="84" mass="8859">MFASMANSEPKPEAQGHGRGRGGWGRGGGRGGWGRGRGGLIRVGRECGQSSLFTSNQAADLQKNCKNRRTIIADGEETVGHYVG</sequence>
<reference evidence="2" key="1">
    <citation type="submission" date="2020-11" db="EMBL/GenBank/DDBJ databases">
        <authorList>
            <person name="Tran Van P."/>
        </authorList>
    </citation>
    <scope>NUCLEOTIDE SEQUENCE</scope>
</reference>
<accession>A0A7R8WP18</accession>
<dbReference type="EMBL" id="OB672675">
    <property type="protein sequence ID" value="CAD7235422.1"/>
    <property type="molecule type" value="Genomic_DNA"/>
</dbReference>
<name>A0A7R8WP18_9CRUS</name>
<gene>
    <name evidence="2" type="ORF">CTOB1V02_LOCUS13237</name>
</gene>
<feature type="non-terminal residue" evidence="2">
    <location>
        <position position="1"/>
    </location>
</feature>
<evidence type="ECO:0000313" key="2">
    <source>
        <dbReference type="EMBL" id="CAD7235422.1"/>
    </source>
</evidence>
<dbReference type="AlphaFoldDB" id="A0A7R8WP18"/>
<feature type="compositionally biased region" description="Gly residues" evidence="1">
    <location>
        <begin position="21"/>
        <end position="40"/>
    </location>
</feature>
<organism evidence="2">
    <name type="scientific">Cyprideis torosa</name>
    <dbReference type="NCBI Taxonomy" id="163714"/>
    <lineage>
        <taxon>Eukaryota</taxon>
        <taxon>Metazoa</taxon>
        <taxon>Ecdysozoa</taxon>
        <taxon>Arthropoda</taxon>
        <taxon>Crustacea</taxon>
        <taxon>Oligostraca</taxon>
        <taxon>Ostracoda</taxon>
        <taxon>Podocopa</taxon>
        <taxon>Podocopida</taxon>
        <taxon>Cytherocopina</taxon>
        <taxon>Cytheroidea</taxon>
        <taxon>Cytherideidae</taxon>
        <taxon>Cyprideis</taxon>
    </lineage>
</organism>
<evidence type="ECO:0000256" key="1">
    <source>
        <dbReference type="SAM" id="MobiDB-lite"/>
    </source>
</evidence>
<feature type="region of interest" description="Disordered" evidence="1">
    <location>
        <begin position="1"/>
        <end position="40"/>
    </location>
</feature>
<protein>
    <submittedName>
        <fullName evidence="2">Uncharacterized protein</fullName>
    </submittedName>
</protein>